<protein>
    <submittedName>
        <fullName evidence="1">Uncharacterized protein</fullName>
    </submittedName>
</protein>
<dbReference type="InterPro" id="IPR029052">
    <property type="entry name" value="Metallo-depent_PP-like"/>
</dbReference>
<sequence length="379" mass="43183">MRNATLSDDQVDELIKQYPSLRQIRNAGHPLGLYRYNRRKAELARKGVAPEHGLNREVPDGFRLKGFSDMRTNEEGKPIWYKVDEDKVRQQEIMQAALKAMCEEIPREPARPFKPSLATDPDLLNCFVITDFHMGALSWADETGADWDMELAESTLVEWFRQAIALSPNAETALLAQISDLLHWDGFDAVTPASKHLLDADTRFPKLVRVAIRVLRRVIGMLLDKHPKLHIIMADANHDPVSQVWLREWLSVMYEDEPRVTVDTSPSPYNVYEFGDVAIFTHHGHKRKVSNVSEVFAAKFRQIFGRTRFAYAHTGHLHHVEVKENNLMIVEQHRTLAAADAYAARGGYLSGRDAKVITYHKGYGEVSRVTVSFDMVRGV</sequence>
<proteinExistence type="predicted"/>
<organism evidence="1 2">
    <name type="scientific">Modicisalibacter xianhensis</name>
    <dbReference type="NCBI Taxonomy" id="442341"/>
    <lineage>
        <taxon>Bacteria</taxon>
        <taxon>Pseudomonadati</taxon>
        <taxon>Pseudomonadota</taxon>
        <taxon>Gammaproteobacteria</taxon>
        <taxon>Oceanospirillales</taxon>
        <taxon>Halomonadaceae</taxon>
        <taxon>Modicisalibacter</taxon>
    </lineage>
</organism>
<comment type="caution">
    <text evidence="1">The sequence shown here is derived from an EMBL/GenBank/DDBJ whole genome shotgun (WGS) entry which is preliminary data.</text>
</comment>
<dbReference type="SUPFAM" id="SSF56300">
    <property type="entry name" value="Metallo-dependent phosphatases"/>
    <property type="match status" value="1"/>
</dbReference>
<dbReference type="Proteomes" id="UP000294489">
    <property type="component" value="Unassembled WGS sequence"/>
</dbReference>
<reference evidence="1 2" key="1">
    <citation type="submission" date="2019-03" db="EMBL/GenBank/DDBJ databases">
        <title>Freshwater and sediment microbial communities from various areas in North America, analyzing microbe dynamics in response to fracking.</title>
        <authorList>
            <person name="Lamendella R."/>
        </authorList>
    </citation>
    <scope>NUCLEOTIDE SEQUENCE [LARGE SCALE GENOMIC DNA]</scope>
    <source>
        <strain evidence="1 2">6_TX</strain>
    </source>
</reference>
<dbReference type="RefSeq" id="WP_134021455.1">
    <property type="nucleotide sequence ID" value="NZ_SOEC01000035.1"/>
</dbReference>
<evidence type="ECO:0000313" key="2">
    <source>
        <dbReference type="Proteomes" id="UP000294489"/>
    </source>
</evidence>
<evidence type="ECO:0000313" key="1">
    <source>
        <dbReference type="EMBL" id="TDX21592.1"/>
    </source>
</evidence>
<dbReference type="EMBL" id="SOEC01000035">
    <property type="protein sequence ID" value="TDX21592.1"/>
    <property type="molecule type" value="Genomic_DNA"/>
</dbReference>
<gene>
    <name evidence="1" type="ORF">DFO67_1352</name>
</gene>
<dbReference type="AlphaFoldDB" id="A0A4R8F8R6"/>
<accession>A0A4R8F8R6</accession>
<dbReference type="OrthoDB" id="9067438at2"/>
<name>A0A4R8F8R6_9GAMM</name>